<dbReference type="AlphaFoldDB" id="A0A2P8CHM2"/>
<reference evidence="1 2" key="1">
    <citation type="submission" date="2018-03" db="EMBL/GenBank/DDBJ databases">
        <title>Genomic Encyclopedia of Archaeal and Bacterial Type Strains, Phase II (KMG-II): from individual species to whole genera.</title>
        <authorList>
            <person name="Goeker M."/>
        </authorList>
    </citation>
    <scope>NUCLEOTIDE SEQUENCE [LARGE SCALE GENOMIC DNA]</scope>
    <source>
        <strain evidence="1 2">DSM 27267</strain>
    </source>
</reference>
<dbReference type="Pfam" id="PF03692">
    <property type="entry name" value="CxxCxxCC"/>
    <property type="match status" value="1"/>
</dbReference>
<dbReference type="OrthoDB" id="9810361at2"/>
<proteinExistence type="predicted"/>
<name>A0A2P8CHM2_9BACT</name>
<evidence type="ECO:0000313" key="2">
    <source>
        <dbReference type="Proteomes" id="UP000240621"/>
    </source>
</evidence>
<organism evidence="1 2">
    <name type="scientific">Prolixibacter denitrificans</name>
    <dbReference type="NCBI Taxonomy" id="1541063"/>
    <lineage>
        <taxon>Bacteria</taxon>
        <taxon>Pseudomonadati</taxon>
        <taxon>Bacteroidota</taxon>
        <taxon>Bacteroidia</taxon>
        <taxon>Marinilabiliales</taxon>
        <taxon>Prolixibacteraceae</taxon>
        <taxon>Prolixibacter</taxon>
    </lineage>
</organism>
<evidence type="ECO:0000313" key="1">
    <source>
        <dbReference type="EMBL" id="PSK84473.1"/>
    </source>
</evidence>
<dbReference type="EMBL" id="PYGC01000002">
    <property type="protein sequence ID" value="PSK84473.1"/>
    <property type="molecule type" value="Genomic_DNA"/>
</dbReference>
<dbReference type="Proteomes" id="UP000240621">
    <property type="component" value="Unassembled WGS sequence"/>
</dbReference>
<dbReference type="InterPro" id="IPR005358">
    <property type="entry name" value="Puta_zinc/iron-chelating_dom"/>
</dbReference>
<gene>
    <name evidence="1" type="ORF">CLV93_102260</name>
</gene>
<protein>
    <submittedName>
        <fullName evidence="1">Putative zinc-or iron-chelating protein</fullName>
    </submittedName>
</protein>
<sequence>MTRENHDPYAEIDQAFFADGYRLAASNLEDNLTRDSLLAHLKTQYSVIDSLLEAFQHRVESSGSHIDCRRGCSWCCHQQVLVMPAEMLLIADYIRTNFDDEAKESILSRAIEKDEKVQSLTAERALQVKIPCPLLQDGSCSVYAVRPMACRIYLSSDLNSCLQEFHQPEKPDVYPQLFDFPLHAGRMMNSGLIHYLKEKGISVHENRLEKILRLLLENPDKGSNWLSGSDDFGEGHEQVEEIVRLREKA</sequence>
<accession>A0A2P8CHM2</accession>
<comment type="caution">
    <text evidence="1">The sequence shown here is derived from an EMBL/GenBank/DDBJ whole genome shotgun (WGS) entry which is preliminary data.</text>
</comment>
<dbReference type="RefSeq" id="WP_106541069.1">
    <property type="nucleotide sequence ID" value="NZ_BLAU01000001.1"/>
</dbReference>